<dbReference type="SUPFAM" id="SSF54211">
    <property type="entry name" value="Ribosomal protein S5 domain 2-like"/>
    <property type="match status" value="1"/>
</dbReference>
<evidence type="ECO:0000313" key="2">
    <source>
        <dbReference type="EMBL" id="QBR91882.1"/>
    </source>
</evidence>
<dbReference type="GO" id="GO:0006508">
    <property type="term" value="P:proteolysis"/>
    <property type="evidence" value="ECO:0007669"/>
    <property type="project" value="InterPro"/>
</dbReference>
<reference evidence="2 3" key="1">
    <citation type="submission" date="2019-03" db="EMBL/GenBank/DDBJ databases">
        <title>Three New Species of Nocardioides, Nocardioides euryhalodurans sp. nov., Nocardioides seonyuensis sp. nov. and Nocardioides eburneoflavus sp. nov., Iolated from Soil.</title>
        <authorList>
            <person name="Roh S.G."/>
            <person name="Lee C."/>
            <person name="Kim M.-K."/>
            <person name="Kim S.B."/>
        </authorList>
    </citation>
    <scope>NUCLEOTIDE SEQUENCE [LARGE SCALE GENOMIC DNA]</scope>
    <source>
        <strain evidence="2 3">MMS17-SY117</strain>
    </source>
</reference>
<dbReference type="InterPro" id="IPR036034">
    <property type="entry name" value="PDZ_sf"/>
</dbReference>
<gene>
    <name evidence="2" type="ORF">EXE57_06040</name>
</gene>
<name>A0A4V1BDP9_9ACTN</name>
<dbReference type="OrthoDB" id="2356897at2"/>
<dbReference type="AlphaFoldDB" id="A0A4V1BDP9"/>
<dbReference type="InterPro" id="IPR020568">
    <property type="entry name" value="Ribosomal_Su5_D2-typ_SF"/>
</dbReference>
<dbReference type="RefSeq" id="WP_135075050.1">
    <property type="nucleotide sequence ID" value="NZ_CP038267.1"/>
</dbReference>
<dbReference type="EMBL" id="CP038267">
    <property type="protein sequence ID" value="QBR91882.1"/>
    <property type="molecule type" value="Genomic_DNA"/>
</dbReference>
<dbReference type="KEGG" id="noy:EXE57_06040"/>
<dbReference type="SUPFAM" id="SSF50156">
    <property type="entry name" value="PDZ domain-like"/>
    <property type="match status" value="1"/>
</dbReference>
<dbReference type="InterPro" id="IPR014721">
    <property type="entry name" value="Ribsml_uS5_D2-typ_fold_subgr"/>
</dbReference>
<dbReference type="Proteomes" id="UP000294894">
    <property type="component" value="Chromosome"/>
</dbReference>
<dbReference type="Gene3D" id="2.30.42.10">
    <property type="match status" value="1"/>
</dbReference>
<dbReference type="GO" id="GO:0004176">
    <property type="term" value="F:ATP-dependent peptidase activity"/>
    <property type="evidence" value="ECO:0007669"/>
    <property type="project" value="InterPro"/>
</dbReference>
<dbReference type="PROSITE" id="PS50106">
    <property type="entry name" value="PDZ"/>
    <property type="match status" value="1"/>
</dbReference>
<dbReference type="Gene3D" id="3.30.230.10">
    <property type="match status" value="1"/>
</dbReference>
<sequence length="353" mass="37207">MTQRTLAGLLAVPLLVALWVAALLAPLPYVTYSPGFTIDVLGKEGGKEVIQVSGTEAFRDEGQLRFTTVFVTQPDTDVNLFELMGAWLDPDAAVYPYDSVYTPEDTDESSREEGAAEMASSQDTAIAVALTKLGYDVQTPVVARVTPDSPSVGVMRKGDRILAVNGDDVSTTTAIGEAVSSTPDGEPVEVRYERDGEVRTASVDREVIDGYPRIGIEMTTDFDFPFDVEVGIDPDIGGPSAGLMFSLAIYDTLTEGSLTGGEIVAGTGTIQPDGSVGPIGGVDQKIAAARDDGALLFLVPPDNCADALDAPNGDMRLVRAETMSDAVDAIEAWTADRDAELPECTDETGSARG</sequence>
<evidence type="ECO:0000259" key="1">
    <source>
        <dbReference type="PROSITE" id="PS50106"/>
    </source>
</evidence>
<evidence type="ECO:0000313" key="3">
    <source>
        <dbReference type="Proteomes" id="UP000294894"/>
    </source>
</evidence>
<organism evidence="2 3">
    <name type="scientific">Nocardioides euryhalodurans</name>
    <dbReference type="NCBI Taxonomy" id="2518370"/>
    <lineage>
        <taxon>Bacteria</taxon>
        <taxon>Bacillati</taxon>
        <taxon>Actinomycetota</taxon>
        <taxon>Actinomycetes</taxon>
        <taxon>Propionibacteriales</taxon>
        <taxon>Nocardioidaceae</taxon>
        <taxon>Nocardioides</taxon>
    </lineage>
</organism>
<accession>A0A4V1BDP9</accession>
<dbReference type="InterPro" id="IPR027065">
    <property type="entry name" value="Lon_Prtase"/>
</dbReference>
<dbReference type="InterPro" id="IPR008269">
    <property type="entry name" value="Lon_proteolytic"/>
</dbReference>
<dbReference type="Pfam" id="PF05362">
    <property type="entry name" value="Lon_C"/>
    <property type="match status" value="1"/>
</dbReference>
<dbReference type="PANTHER" id="PTHR10046">
    <property type="entry name" value="ATP DEPENDENT LON PROTEASE FAMILY MEMBER"/>
    <property type="match status" value="1"/>
</dbReference>
<dbReference type="GO" id="GO:0005524">
    <property type="term" value="F:ATP binding"/>
    <property type="evidence" value="ECO:0007669"/>
    <property type="project" value="InterPro"/>
</dbReference>
<protein>
    <submittedName>
        <fullName evidence="2">PDZ domain-containing protein</fullName>
    </submittedName>
</protein>
<feature type="domain" description="PDZ" evidence="1">
    <location>
        <begin position="115"/>
        <end position="173"/>
    </location>
</feature>
<dbReference type="Pfam" id="PF13180">
    <property type="entry name" value="PDZ_2"/>
    <property type="match status" value="1"/>
</dbReference>
<dbReference type="GO" id="GO:0030163">
    <property type="term" value="P:protein catabolic process"/>
    <property type="evidence" value="ECO:0007669"/>
    <property type="project" value="InterPro"/>
</dbReference>
<dbReference type="InterPro" id="IPR001478">
    <property type="entry name" value="PDZ"/>
</dbReference>
<proteinExistence type="predicted"/>
<keyword evidence="3" id="KW-1185">Reference proteome</keyword>
<dbReference type="GO" id="GO:0004252">
    <property type="term" value="F:serine-type endopeptidase activity"/>
    <property type="evidence" value="ECO:0007669"/>
    <property type="project" value="InterPro"/>
</dbReference>
<dbReference type="SMART" id="SM00228">
    <property type="entry name" value="PDZ"/>
    <property type="match status" value="1"/>
</dbReference>